<evidence type="ECO:0000256" key="3">
    <source>
        <dbReference type="ARBA" id="ARBA00023157"/>
    </source>
</evidence>
<dbReference type="PROSITE" id="PS00514">
    <property type="entry name" value="FIBRINOGEN_C_1"/>
    <property type="match status" value="1"/>
</dbReference>
<evidence type="ECO:0000256" key="6">
    <source>
        <dbReference type="SAM" id="SignalP"/>
    </source>
</evidence>
<accession>A0A8J9V646</accession>
<feature type="coiled-coil region" evidence="5">
    <location>
        <begin position="71"/>
        <end position="126"/>
    </location>
</feature>
<dbReference type="PANTHER" id="PTHR47221:SF5">
    <property type="entry name" value="FIBRINOGEN C-TERMINAL DOMAIN-CONTAINING PROTEIN"/>
    <property type="match status" value="1"/>
</dbReference>
<dbReference type="GO" id="GO:0030674">
    <property type="term" value="F:protein-macromolecule adaptor activity"/>
    <property type="evidence" value="ECO:0007669"/>
    <property type="project" value="TreeGrafter"/>
</dbReference>
<evidence type="ECO:0000259" key="7">
    <source>
        <dbReference type="PROSITE" id="PS51406"/>
    </source>
</evidence>
<keyword evidence="6" id="KW-0732">Signal</keyword>
<gene>
    <name evidence="8" type="primary">ANGPT4</name>
    <name evidence="8" type="ORF">BLAG_LOCUS63</name>
</gene>
<evidence type="ECO:0000256" key="1">
    <source>
        <dbReference type="ARBA" id="ARBA00004613"/>
    </source>
</evidence>
<dbReference type="PROSITE" id="PS51406">
    <property type="entry name" value="FIBRINOGEN_C_2"/>
    <property type="match status" value="1"/>
</dbReference>
<evidence type="ECO:0000313" key="9">
    <source>
        <dbReference type="Proteomes" id="UP000838412"/>
    </source>
</evidence>
<feature type="chain" id="PRO_5035465255" evidence="6">
    <location>
        <begin position="19"/>
        <end position="361"/>
    </location>
</feature>
<dbReference type="InterPro" id="IPR036056">
    <property type="entry name" value="Fibrinogen-like_C"/>
</dbReference>
<dbReference type="Gene3D" id="3.90.215.10">
    <property type="entry name" value="Gamma Fibrinogen, chain A, domain 1"/>
    <property type="match status" value="1"/>
</dbReference>
<feature type="signal peptide" evidence="6">
    <location>
        <begin position="1"/>
        <end position="18"/>
    </location>
</feature>
<dbReference type="CDD" id="cd00087">
    <property type="entry name" value="FReD"/>
    <property type="match status" value="1"/>
</dbReference>
<keyword evidence="2" id="KW-0964">Secreted</keyword>
<dbReference type="InterPro" id="IPR014716">
    <property type="entry name" value="Fibrinogen_a/b/g_C_1"/>
</dbReference>
<dbReference type="EMBL" id="OV696686">
    <property type="protein sequence ID" value="CAH1224855.1"/>
    <property type="molecule type" value="Genomic_DNA"/>
</dbReference>
<dbReference type="PANTHER" id="PTHR47221">
    <property type="entry name" value="FIBRINOGEN ALPHA CHAIN"/>
    <property type="match status" value="1"/>
</dbReference>
<reference evidence="8" key="1">
    <citation type="submission" date="2022-01" db="EMBL/GenBank/DDBJ databases">
        <authorList>
            <person name="Braso-Vives M."/>
        </authorList>
    </citation>
    <scope>NUCLEOTIDE SEQUENCE</scope>
</reference>
<dbReference type="Pfam" id="PF00147">
    <property type="entry name" value="Fibrinogen_C"/>
    <property type="match status" value="1"/>
</dbReference>
<keyword evidence="4" id="KW-0325">Glycoprotein</keyword>
<dbReference type="Proteomes" id="UP000838412">
    <property type="component" value="Chromosome 1"/>
</dbReference>
<dbReference type="FunFam" id="3.90.215.10:FF:000001">
    <property type="entry name" value="Tenascin isoform 1"/>
    <property type="match status" value="1"/>
</dbReference>
<dbReference type="InterPro" id="IPR037579">
    <property type="entry name" value="FIB_ANG-like"/>
</dbReference>
<dbReference type="SMART" id="SM00186">
    <property type="entry name" value="FBG"/>
    <property type="match status" value="1"/>
</dbReference>
<evidence type="ECO:0000256" key="4">
    <source>
        <dbReference type="ARBA" id="ARBA00023180"/>
    </source>
</evidence>
<keyword evidence="9" id="KW-1185">Reference proteome</keyword>
<organism evidence="8 9">
    <name type="scientific">Branchiostoma lanceolatum</name>
    <name type="common">Common lancelet</name>
    <name type="synonym">Amphioxus lanceolatum</name>
    <dbReference type="NCBI Taxonomy" id="7740"/>
    <lineage>
        <taxon>Eukaryota</taxon>
        <taxon>Metazoa</taxon>
        <taxon>Chordata</taxon>
        <taxon>Cephalochordata</taxon>
        <taxon>Leptocardii</taxon>
        <taxon>Amphioxiformes</taxon>
        <taxon>Branchiostomatidae</taxon>
        <taxon>Branchiostoma</taxon>
    </lineage>
</organism>
<evidence type="ECO:0000256" key="2">
    <source>
        <dbReference type="ARBA" id="ARBA00022525"/>
    </source>
</evidence>
<dbReference type="NCBIfam" id="NF040941">
    <property type="entry name" value="GGGWT_bact"/>
    <property type="match status" value="1"/>
</dbReference>
<protein>
    <submittedName>
        <fullName evidence="8">ANGPT4 protein</fullName>
    </submittedName>
</protein>
<dbReference type="OrthoDB" id="7871457at2759"/>
<evidence type="ECO:0000256" key="5">
    <source>
        <dbReference type="SAM" id="Coils"/>
    </source>
</evidence>
<feature type="domain" description="Fibrinogen C-terminal" evidence="7">
    <location>
        <begin position="138"/>
        <end position="360"/>
    </location>
</feature>
<dbReference type="GO" id="GO:0005201">
    <property type="term" value="F:extracellular matrix structural constituent"/>
    <property type="evidence" value="ECO:0007669"/>
    <property type="project" value="TreeGrafter"/>
</dbReference>
<comment type="subcellular location">
    <subcellularLocation>
        <location evidence="1">Secreted</location>
    </subcellularLocation>
</comment>
<sequence length="361" mass="40446">MWFASPLLSLLFLLGAAGQSTLNTRRRCGQYANERLGDGNCRFTAVIPQDADGKCPNPLQCTEFSNLMSNLTAQEQQGKMLQNRVTDLENVNKDLNLLLETHTDTIAQLQSKLHQVMEVINSMQNHSVVNDAPNEVTDTGPEVPRDCASLYRLGHNASTVYSVTPQNAPQPVPVYCDMDTSGGGWTVIQRRVNGSTDFQRTADAYKVGFGEVDTEHWLGNDLIHLLTNQGAYALRIDMEDWQGERRYAEYGQFRVNSENDNYRLLVNGYSGTAGDAFSWYHNYQGFSVPAPGNTCAILSKGGWWYNSCFYANLNGKYYQGGAYGNSGSSIPDGIVWNHEDWRSTDYYSLKFVEMKIRPANF</sequence>
<dbReference type="GO" id="GO:0005577">
    <property type="term" value="C:fibrinogen complex"/>
    <property type="evidence" value="ECO:0007669"/>
    <property type="project" value="TreeGrafter"/>
</dbReference>
<evidence type="ECO:0000313" key="8">
    <source>
        <dbReference type="EMBL" id="CAH1224855.1"/>
    </source>
</evidence>
<dbReference type="SUPFAM" id="SSF56496">
    <property type="entry name" value="Fibrinogen C-terminal domain-like"/>
    <property type="match status" value="1"/>
</dbReference>
<keyword evidence="3" id="KW-1015">Disulfide bond</keyword>
<keyword evidence="5" id="KW-0175">Coiled coil</keyword>
<dbReference type="InterPro" id="IPR002181">
    <property type="entry name" value="Fibrinogen_a/b/g_C_dom"/>
</dbReference>
<dbReference type="GO" id="GO:0034116">
    <property type="term" value="P:positive regulation of heterotypic cell-cell adhesion"/>
    <property type="evidence" value="ECO:0007669"/>
    <property type="project" value="TreeGrafter"/>
</dbReference>
<dbReference type="InterPro" id="IPR020837">
    <property type="entry name" value="Fibrinogen_CS"/>
</dbReference>
<proteinExistence type="predicted"/>
<dbReference type="AlphaFoldDB" id="A0A8J9V646"/>
<name>A0A8J9V646_BRALA</name>